<keyword evidence="4 12" id="KW-0812">Transmembrane</keyword>
<keyword evidence="14" id="KW-1185">Reference proteome</keyword>
<comment type="subcellular location">
    <subcellularLocation>
        <location evidence="1">Endomembrane system</location>
        <topology evidence="1">Multi-pass membrane protein</topology>
    </subcellularLocation>
</comment>
<comment type="similarity">
    <text evidence="2 11">Belongs to the GDA1/CD39 NTPase family.</text>
</comment>
<dbReference type="Proteomes" id="UP000694428">
    <property type="component" value="Unplaced"/>
</dbReference>
<sequence length="628" mass="70172">MGEAKPCGDADWTRRKLGGGALREAGARYWIAAPCPPCRSAVSCGFPAPRQRPAALGLAVAAGLLLLLAAAGPRRWASPRRDARRDERYLARMEELAATDTEDTSLSYGVVVDCGSSGSRVFVYVWPPHNGHPHDLLDIRQMRDRRSRPVVMKVKPGISVAAAAPEQATAYLRPLLRFAAAHVPAGKHKETPLYVLCTAGMRLLPERLQAAILENLVKNVPLEFDFLFSKSHAEVISGKQEGVYAWIGINFVLGRFDHEDEEAAVVTVALGDQVESLVRKRTVGILDMGGASLQIAYEVPGSGAFSSPQQEEAAKSLLAEFNLGCDVQHTGHVYRVYVNTFLGFGGNFARQRYEELVLNKTYVHNRLHSQQTGLSPETPLLDPCLPVGLEDTVTRGGQTLYVRGRGDWQACALLLHPLLAGSNSSQDSLTGAYKAPIDFSNSEFYGFSEFFYCTEDVLRLGGHYSARTFISAAQEYCSQSWEVLTQRFQSGLYSAHADEHRLKYQCFKSAWMYQVLHQGFHFPLDYPSLRTAQLVYDREVQWTLGAILYKTRFLPLRDLRQESSRQAHTSWLRLSFVYNHYLFFACILVVGLAIVLYLLRLRRIHRRQLDLLWLDKVVLLPPGQGDLP</sequence>
<feature type="binding site" evidence="10">
    <location>
        <begin position="290"/>
        <end position="294"/>
    </location>
    <ligand>
        <name>ATP</name>
        <dbReference type="ChEBI" id="CHEBI:30616"/>
    </ligand>
</feature>
<dbReference type="InterPro" id="IPR000407">
    <property type="entry name" value="GDA1_CD39_NTPase"/>
</dbReference>
<reference evidence="13" key="2">
    <citation type="submission" date="2025-09" db="UniProtKB">
        <authorList>
            <consortium name="Ensembl"/>
        </authorList>
    </citation>
    <scope>IDENTIFICATION</scope>
</reference>
<evidence type="ECO:0000256" key="3">
    <source>
        <dbReference type="ARBA" id="ARBA00012445"/>
    </source>
</evidence>
<evidence type="ECO:0000256" key="10">
    <source>
        <dbReference type="PIRSR" id="PIRSR600407-2"/>
    </source>
</evidence>
<evidence type="ECO:0000256" key="12">
    <source>
        <dbReference type="SAM" id="Phobius"/>
    </source>
</evidence>
<dbReference type="PANTHER" id="PTHR11782:SF37">
    <property type="entry name" value="ECTONUCLEOSIDE TRIPHOSPHATE DIPHOSPHOHYDROLASE 7"/>
    <property type="match status" value="1"/>
</dbReference>
<protein>
    <recommendedName>
        <fullName evidence="3">nucleoside-triphosphate phosphatase</fullName>
        <ecNumber evidence="3">3.6.1.15</ecNumber>
    </recommendedName>
</protein>
<dbReference type="Pfam" id="PF01150">
    <property type="entry name" value="GDA1_CD39"/>
    <property type="match status" value="1"/>
</dbReference>
<feature type="transmembrane region" description="Helical" evidence="12">
    <location>
        <begin position="581"/>
        <end position="599"/>
    </location>
</feature>
<evidence type="ECO:0000313" key="13">
    <source>
        <dbReference type="Ensembl" id="ENSPSTP00000014154.1"/>
    </source>
</evidence>
<evidence type="ECO:0000256" key="4">
    <source>
        <dbReference type="ARBA" id="ARBA00022692"/>
    </source>
</evidence>
<keyword evidence="7 12" id="KW-0472">Membrane</keyword>
<evidence type="ECO:0000256" key="1">
    <source>
        <dbReference type="ARBA" id="ARBA00004127"/>
    </source>
</evidence>
<dbReference type="Gene3D" id="3.30.420.150">
    <property type="entry name" value="Exopolyphosphatase. Domain 2"/>
    <property type="match status" value="1"/>
</dbReference>
<evidence type="ECO:0000256" key="2">
    <source>
        <dbReference type="ARBA" id="ARBA00009283"/>
    </source>
</evidence>
<feature type="active site" description="Proton acceptor" evidence="9">
    <location>
        <position position="241"/>
    </location>
</feature>
<evidence type="ECO:0000313" key="14">
    <source>
        <dbReference type="Proteomes" id="UP000694428"/>
    </source>
</evidence>
<dbReference type="GO" id="GO:0005794">
    <property type="term" value="C:Golgi apparatus"/>
    <property type="evidence" value="ECO:0007669"/>
    <property type="project" value="TreeGrafter"/>
</dbReference>
<evidence type="ECO:0000256" key="6">
    <source>
        <dbReference type="ARBA" id="ARBA00022989"/>
    </source>
</evidence>
<dbReference type="CDD" id="cd24045">
    <property type="entry name" value="ASKHA_NBD_NTPDase4-like"/>
    <property type="match status" value="1"/>
</dbReference>
<evidence type="ECO:0000256" key="8">
    <source>
        <dbReference type="ARBA" id="ARBA00023180"/>
    </source>
</evidence>
<dbReference type="PROSITE" id="PS01238">
    <property type="entry name" value="GDA1_CD39_NTPASE"/>
    <property type="match status" value="1"/>
</dbReference>
<dbReference type="AlphaFoldDB" id="A0A8C9FF83"/>
<keyword evidence="10" id="KW-0547">Nucleotide-binding</keyword>
<dbReference type="Ensembl" id="ENSPSTT00000014858.1">
    <property type="protein sequence ID" value="ENSPSTP00000014154.1"/>
    <property type="gene ID" value="ENSPSTG00000010010.1"/>
</dbReference>
<keyword evidence="10" id="KW-0067">ATP-binding</keyword>
<dbReference type="FunFam" id="3.30.420.150:FF:000003">
    <property type="entry name" value="ectonucleoside triphosphate diphosphohydrolase 7"/>
    <property type="match status" value="1"/>
</dbReference>
<dbReference type="GO" id="GO:0005524">
    <property type="term" value="F:ATP binding"/>
    <property type="evidence" value="ECO:0007669"/>
    <property type="project" value="UniProtKB-KW"/>
</dbReference>
<evidence type="ECO:0000256" key="11">
    <source>
        <dbReference type="RuleBase" id="RU003833"/>
    </source>
</evidence>
<dbReference type="GO" id="GO:0017111">
    <property type="term" value="F:ribonucleoside triphosphate phosphatase activity"/>
    <property type="evidence" value="ECO:0007669"/>
    <property type="project" value="UniProtKB-EC"/>
</dbReference>
<dbReference type="GO" id="GO:0016020">
    <property type="term" value="C:membrane"/>
    <property type="evidence" value="ECO:0007669"/>
    <property type="project" value="TreeGrafter"/>
</dbReference>
<dbReference type="GO" id="GO:0006256">
    <property type="term" value="P:UDP catabolic process"/>
    <property type="evidence" value="ECO:0007669"/>
    <property type="project" value="TreeGrafter"/>
</dbReference>
<reference evidence="13" key="1">
    <citation type="submission" date="2025-08" db="UniProtKB">
        <authorList>
            <consortium name="Ensembl"/>
        </authorList>
    </citation>
    <scope>IDENTIFICATION</scope>
</reference>
<dbReference type="EC" id="3.6.1.15" evidence="3"/>
<dbReference type="FunFam" id="3.30.420.40:FF:000057">
    <property type="entry name" value="Ectonucleoside triphosphate diphosphohydrolase 4"/>
    <property type="match status" value="1"/>
</dbReference>
<keyword evidence="5 11" id="KW-0378">Hydrolase</keyword>
<dbReference type="GO" id="GO:0004382">
    <property type="term" value="F:GDP phosphatase activity"/>
    <property type="evidence" value="ECO:0007669"/>
    <property type="project" value="TreeGrafter"/>
</dbReference>
<dbReference type="Gene3D" id="3.30.420.40">
    <property type="match status" value="1"/>
</dbReference>
<name>A0A8C9FF83_PAVCR</name>
<proteinExistence type="inferred from homology"/>
<accession>A0A8C9FF83</accession>
<evidence type="ECO:0000256" key="7">
    <source>
        <dbReference type="ARBA" id="ARBA00023136"/>
    </source>
</evidence>
<dbReference type="GO" id="GO:0045134">
    <property type="term" value="F:UDP phosphatase activity"/>
    <property type="evidence" value="ECO:0007669"/>
    <property type="project" value="TreeGrafter"/>
</dbReference>
<dbReference type="GO" id="GO:0046036">
    <property type="term" value="P:CTP metabolic process"/>
    <property type="evidence" value="ECO:0007669"/>
    <property type="project" value="TreeGrafter"/>
</dbReference>
<keyword evidence="6 12" id="KW-1133">Transmembrane helix</keyword>
<keyword evidence="8" id="KW-0325">Glycoprotein</keyword>
<evidence type="ECO:0000256" key="5">
    <source>
        <dbReference type="ARBA" id="ARBA00022801"/>
    </source>
</evidence>
<organism evidence="13 14">
    <name type="scientific">Pavo cristatus</name>
    <name type="common">Indian peafowl</name>
    <name type="synonym">Blue peafowl</name>
    <dbReference type="NCBI Taxonomy" id="9049"/>
    <lineage>
        <taxon>Eukaryota</taxon>
        <taxon>Metazoa</taxon>
        <taxon>Chordata</taxon>
        <taxon>Craniata</taxon>
        <taxon>Vertebrata</taxon>
        <taxon>Euteleostomi</taxon>
        <taxon>Archelosauria</taxon>
        <taxon>Archosauria</taxon>
        <taxon>Dinosauria</taxon>
        <taxon>Saurischia</taxon>
        <taxon>Theropoda</taxon>
        <taxon>Coelurosauria</taxon>
        <taxon>Aves</taxon>
        <taxon>Neognathae</taxon>
        <taxon>Galloanserae</taxon>
        <taxon>Galliformes</taxon>
        <taxon>Phasianidae</taxon>
        <taxon>Phasianinae</taxon>
        <taxon>Pavo</taxon>
    </lineage>
</organism>
<dbReference type="PANTHER" id="PTHR11782">
    <property type="entry name" value="ADENOSINE/GUANOSINE DIPHOSPHATASE"/>
    <property type="match status" value="1"/>
</dbReference>
<evidence type="ECO:0000256" key="9">
    <source>
        <dbReference type="PIRSR" id="PIRSR600407-1"/>
    </source>
</evidence>